<gene>
    <name evidence="1" type="ORF">HCK00_11225</name>
</gene>
<dbReference type="EMBL" id="JAATEN010000007">
    <property type="protein sequence ID" value="NJQ01086.1"/>
    <property type="molecule type" value="Genomic_DNA"/>
</dbReference>
<protein>
    <recommendedName>
        <fullName evidence="3">Thymidylate kinase</fullName>
    </recommendedName>
</protein>
<evidence type="ECO:0000313" key="2">
    <source>
        <dbReference type="Proteomes" id="UP000695264"/>
    </source>
</evidence>
<accession>A0ABX1BTR4</accession>
<dbReference type="InterPro" id="IPR027417">
    <property type="entry name" value="P-loop_NTPase"/>
</dbReference>
<dbReference type="Gene3D" id="3.40.50.300">
    <property type="entry name" value="P-loop containing nucleotide triphosphate hydrolases"/>
    <property type="match status" value="1"/>
</dbReference>
<dbReference type="RefSeq" id="WP_168101704.1">
    <property type="nucleotide sequence ID" value="NZ_JAATEN010000007.1"/>
</dbReference>
<name>A0ABX1BTR4_9ACTN</name>
<comment type="caution">
    <text evidence="1">The sequence shown here is derived from an EMBL/GenBank/DDBJ whole genome shotgun (WGS) entry which is preliminary data.</text>
</comment>
<evidence type="ECO:0008006" key="3">
    <source>
        <dbReference type="Google" id="ProtNLM"/>
    </source>
</evidence>
<dbReference type="Proteomes" id="UP000695264">
    <property type="component" value="Unassembled WGS sequence"/>
</dbReference>
<sequence>MRVLIDGLDLSGKTTLATLLTEALRAQGRSPVHHRGFLARRNPLARPLETVRAPDHPTSALLNMGYLAGCVLDRVLGAAEAWDRRGLLIQESYVDRCLAYGYANGPWPPARLALGRPGMFIGFDLAIYLSAPLHIRRERLRRRLDANSVDRLSVLSEKFHDDFMTALAMAGRRHRRVLTFDTSRTPAEQIVQEVVRCLDEAPEQRMVR</sequence>
<keyword evidence="2" id="KW-1185">Reference proteome</keyword>
<dbReference type="SUPFAM" id="SSF52540">
    <property type="entry name" value="P-loop containing nucleoside triphosphate hydrolases"/>
    <property type="match status" value="1"/>
</dbReference>
<evidence type="ECO:0000313" key="1">
    <source>
        <dbReference type="EMBL" id="NJQ01086.1"/>
    </source>
</evidence>
<reference evidence="1 2" key="1">
    <citation type="submission" date="2020-03" db="EMBL/GenBank/DDBJ databases">
        <title>WGS of actinomycetes isolated from Thailand.</title>
        <authorList>
            <person name="Thawai C."/>
        </authorList>
    </citation>
    <scope>NUCLEOTIDE SEQUENCE [LARGE SCALE GENOMIC DNA]</scope>
    <source>
        <strain evidence="1 2">PLAI 1-29</strain>
    </source>
</reference>
<proteinExistence type="predicted"/>
<organism evidence="1 2">
    <name type="scientific">Streptomyces zingiberis</name>
    <dbReference type="NCBI Taxonomy" id="2053010"/>
    <lineage>
        <taxon>Bacteria</taxon>
        <taxon>Bacillati</taxon>
        <taxon>Actinomycetota</taxon>
        <taxon>Actinomycetes</taxon>
        <taxon>Kitasatosporales</taxon>
        <taxon>Streptomycetaceae</taxon>
        <taxon>Streptomyces</taxon>
    </lineage>
</organism>